<dbReference type="OrthoDB" id="5396211at2"/>
<evidence type="ECO:0000256" key="1">
    <source>
        <dbReference type="SAM" id="MobiDB-lite"/>
    </source>
</evidence>
<dbReference type="RefSeq" id="WP_021297764.1">
    <property type="nucleotide sequence ID" value="NZ_AURB01000159.1"/>
</dbReference>
<feature type="compositionally biased region" description="Pro residues" evidence="1">
    <location>
        <begin position="86"/>
        <end position="98"/>
    </location>
</feature>
<dbReference type="EMBL" id="CP080467">
    <property type="protein sequence ID" value="UNO47734.1"/>
    <property type="molecule type" value="Genomic_DNA"/>
</dbReference>
<protein>
    <submittedName>
        <fullName evidence="2">Uncharacterized protein</fullName>
    </submittedName>
</protein>
<sequence>MPNENYHEQDFDFTSQFRSEGKPPEQPSEKPIHQPKKAYHQPPKKQVPWEESPSSPDMQVSMEIESEPSPMYHVKKPMKPHVQPKYKPPIAQPKPQPKAQPQQTEFMYMQYEYEFEEEKLEFDPGLFAVHPIHQCPNICEQVKDCMLTCERTLHMLMCRPDAYMRARQIAMLQDCVEVCQLTTRQIARRSPMLKLTLRYCAKVCQMCAHECMRLPDPESQNCCRISLHCAKICEKFLKCQKWA</sequence>
<dbReference type="AlphaFoldDB" id="T0BRA1"/>
<dbReference type="STRING" id="1356854.N007_13555"/>
<dbReference type="InterPro" id="IPR005560">
    <property type="entry name" value="Csp_YhjQ"/>
</dbReference>
<keyword evidence="3" id="KW-1185">Reference proteome</keyword>
<accession>A0A9E6ZRB9</accession>
<dbReference type="Proteomes" id="UP000829401">
    <property type="component" value="Chromosome"/>
</dbReference>
<feature type="region of interest" description="Disordered" evidence="1">
    <location>
        <begin position="1"/>
        <end position="60"/>
    </location>
</feature>
<dbReference type="KEGG" id="aaco:K1I37_13675"/>
<name>T0BRA1_ALIAG</name>
<evidence type="ECO:0000313" key="3">
    <source>
        <dbReference type="Proteomes" id="UP000829401"/>
    </source>
</evidence>
<proteinExistence type="predicted"/>
<reference evidence="3" key="1">
    <citation type="journal article" date="2022" name="G3 (Bethesda)">
        <title>Unveiling the complete genome sequence of Alicyclobacillus acidoterrestris DSM 3922T, a taint-producing strain.</title>
        <authorList>
            <person name="Leonardo I.C."/>
            <person name="Barreto Crespo M.T."/>
            <person name="Gaspar F.B."/>
        </authorList>
    </citation>
    <scope>NUCLEOTIDE SEQUENCE [LARGE SCALE GENOMIC DNA]</scope>
    <source>
        <strain evidence="3">DSM 3922</strain>
    </source>
</reference>
<dbReference type="Gene3D" id="1.20.1270.360">
    <property type="match status" value="1"/>
</dbReference>
<dbReference type="PANTHER" id="PTHR37310:SF1">
    <property type="entry name" value="CYTOPLASMIC PROTEIN"/>
    <property type="match status" value="1"/>
</dbReference>
<dbReference type="PANTHER" id="PTHR37310">
    <property type="entry name" value="CYTOPLASMIC PROTEIN-RELATED"/>
    <property type="match status" value="1"/>
</dbReference>
<dbReference type="CDD" id="cd08026">
    <property type="entry name" value="DUF326"/>
    <property type="match status" value="1"/>
</dbReference>
<accession>T0BRA1</accession>
<feature type="compositionally biased region" description="Basic and acidic residues" evidence="1">
    <location>
        <begin position="1"/>
        <end position="10"/>
    </location>
</feature>
<feature type="region of interest" description="Disordered" evidence="1">
    <location>
        <begin position="79"/>
        <end position="100"/>
    </location>
</feature>
<feature type="compositionally biased region" description="Basic and acidic residues" evidence="1">
    <location>
        <begin position="19"/>
        <end position="32"/>
    </location>
</feature>
<organism evidence="2 3">
    <name type="scientific">Alicyclobacillus acidoterrestris (strain ATCC 49025 / DSM 3922 / CIP 106132 / NCIMB 13137 / GD3B)</name>
    <dbReference type="NCBI Taxonomy" id="1356854"/>
    <lineage>
        <taxon>Bacteria</taxon>
        <taxon>Bacillati</taxon>
        <taxon>Bacillota</taxon>
        <taxon>Bacilli</taxon>
        <taxon>Bacillales</taxon>
        <taxon>Alicyclobacillaceae</taxon>
        <taxon>Alicyclobacillus</taxon>
    </lineage>
</organism>
<dbReference type="InterPro" id="IPR044543">
    <property type="entry name" value="YHJQ-like"/>
</dbReference>
<evidence type="ECO:0000313" key="2">
    <source>
        <dbReference type="EMBL" id="UNO47734.1"/>
    </source>
</evidence>
<dbReference type="Pfam" id="PF03860">
    <property type="entry name" value="Csp"/>
    <property type="match status" value="1"/>
</dbReference>
<feature type="compositionally biased region" description="Basic residues" evidence="1">
    <location>
        <begin position="33"/>
        <end position="43"/>
    </location>
</feature>
<gene>
    <name evidence="2" type="ORF">K1I37_13675</name>
</gene>